<dbReference type="InterPro" id="IPR020103">
    <property type="entry name" value="PsdUridine_synth_cat_dom_sf"/>
</dbReference>
<organism evidence="3 4">
    <name type="scientific">Perkinsus chesapeaki</name>
    <name type="common">Clam parasite</name>
    <name type="synonym">Perkinsus andrewsi</name>
    <dbReference type="NCBI Taxonomy" id="330153"/>
    <lineage>
        <taxon>Eukaryota</taxon>
        <taxon>Sar</taxon>
        <taxon>Alveolata</taxon>
        <taxon>Perkinsozoa</taxon>
        <taxon>Perkinsea</taxon>
        <taxon>Perkinsida</taxon>
        <taxon>Perkinsidae</taxon>
        <taxon>Perkinsus</taxon>
    </lineage>
</organism>
<evidence type="ECO:0000313" key="4">
    <source>
        <dbReference type="Proteomes" id="UP000591131"/>
    </source>
</evidence>
<dbReference type="PANTHER" id="PTHR21600">
    <property type="entry name" value="MITOCHONDRIAL RNA PSEUDOURIDINE SYNTHASE"/>
    <property type="match status" value="1"/>
</dbReference>
<name>A0A7J6MGF6_PERCH</name>
<gene>
    <name evidence="3" type="primary">RPUSD4_1</name>
    <name evidence="3" type="ORF">FOL47_002015</name>
</gene>
<dbReference type="GO" id="GO:0003723">
    <property type="term" value="F:RNA binding"/>
    <property type="evidence" value="ECO:0007669"/>
    <property type="project" value="InterPro"/>
</dbReference>
<dbReference type="Proteomes" id="UP000591131">
    <property type="component" value="Unassembled WGS sequence"/>
</dbReference>
<dbReference type="InterPro" id="IPR006145">
    <property type="entry name" value="PsdUridine_synth_RsuA/RluA"/>
</dbReference>
<evidence type="ECO:0000313" key="3">
    <source>
        <dbReference type="EMBL" id="KAF4670496.1"/>
    </source>
</evidence>
<reference evidence="3 4" key="1">
    <citation type="submission" date="2020-04" db="EMBL/GenBank/DDBJ databases">
        <title>Perkinsus chesapeaki whole genome sequence.</title>
        <authorList>
            <person name="Bogema D.R."/>
        </authorList>
    </citation>
    <scope>NUCLEOTIDE SEQUENCE [LARGE SCALE GENOMIC DNA]</scope>
    <source>
        <strain evidence="3">ATCC PRA-425</strain>
    </source>
</reference>
<dbReference type="Gene3D" id="3.30.2350.10">
    <property type="entry name" value="Pseudouridine synthase"/>
    <property type="match status" value="1"/>
</dbReference>
<dbReference type="OrthoDB" id="428658at2759"/>
<sequence>MKLSKSPEVKNLGDARPEDSEEKRKRKKPAAVREGEFSEGDFKARAAEALHVARVEDAVLYRDADYIAINKPWGLSVTDGPKVKDSLQRHLRAFATSSSSEIPTLIHRLDTQTAGVQLLARHRASATMARDRIGARSFWSRIYWALVWGRVELGPRQFSGTINIPLVHRGHHVVPASFHSAELSAITKWEILKYSSFAGGVTLLKLEPYTGRRDQLQAHCAFGLRTPIVGDEIYAKQAIRWSDPYPEKHMRQRIDMFGEDILQKRMVCSRQISMHSFGGEQIDIVAPVPPHMQEIFDKLGWYIEDEVSSHCEDLWDAVELPHEVVPSTERSPTYEPYHNDDPLLIPNTVEKADTQPVEKPNTNFVRRYHKRLADQKTIKSRERLEDNYHEWS</sequence>
<accession>A0A7J6MGF6</accession>
<comment type="caution">
    <text evidence="3">The sequence shown here is derived from an EMBL/GenBank/DDBJ whole genome shotgun (WGS) entry which is preliminary data.</text>
</comment>
<dbReference type="SUPFAM" id="SSF55120">
    <property type="entry name" value="Pseudouridine synthase"/>
    <property type="match status" value="1"/>
</dbReference>
<feature type="domain" description="Pseudouridine synthase RsuA/RluA-like" evidence="2">
    <location>
        <begin position="65"/>
        <end position="221"/>
    </location>
</feature>
<protein>
    <submittedName>
        <fullName evidence="3">Nad kinase</fullName>
    </submittedName>
</protein>
<evidence type="ECO:0000259" key="2">
    <source>
        <dbReference type="Pfam" id="PF00849"/>
    </source>
</evidence>
<keyword evidence="3" id="KW-0418">Kinase</keyword>
<dbReference type="GO" id="GO:0009982">
    <property type="term" value="F:pseudouridine synthase activity"/>
    <property type="evidence" value="ECO:0007669"/>
    <property type="project" value="InterPro"/>
</dbReference>
<proteinExistence type="predicted"/>
<feature type="compositionally biased region" description="Basic and acidic residues" evidence="1">
    <location>
        <begin position="1"/>
        <end position="23"/>
    </location>
</feature>
<dbReference type="GO" id="GO:0001522">
    <property type="term" value="P:pseudouridine synthesis"/>
    <property type="evidence" value="ECO:0007669"/>
    <property type="project" value="InterPro"/>
</dbReference>
<dbReference type="Pfam" id="PF00849">
    <property type="entry name" value="PseudoU_synth_2"/>
    <property type="match status" value="1"/>
</dbReference>
<dbReference type="CDD" id="cd02869">
    <property type="entry name" value="PseudoU_synth_RluA_like"/>
    <property type="match status" value="1"/>
</dbReference>
<keyword evidence="4" id="KW-1185">Reference proteome</keyword>
<dbReference type="GO" id="GO:0016301">
    <property type="term" value="F:kinase activity"/>
    <property type="evidence" value="ECO:0007669"/>
    <property type="project" value="UniProtKB-KW"/>
</dbReference>
<feature type="region of interest" description="Disordered" evidence="1">
    <location>
        <begin position="1"/>
        <end position="37"/>
    </location>
</feature>
<evidence type="ECO:0000256" key="1">
    <source>
        <dbReference type="SAM" id="MobiDB-lite"/>
    </source>
</evidence>
<dbReference type="InterPro" id="IPR050188">
    <property type="entry name" value="RluA_PseudoU_synthase"/>
</dbReference>
<keyword evidence="3" id="KW-0808">Transferase</keyword>
<dbReference type="EMBL" id="JAAPAO010000151">
    <property type="protein sequence ID" value="KAF4670496.1"/>
    <property type="molecule type" value="Genomic_DNA"/>
</dbReference>
<dbReference type="AlphaFoldDB" id="A0A7J6MGF6"/>